<gene>
    <name evidence="6" type="ORF">fugu_001367</name>
</gene>
<dbReference type="FunFam" id="1.10.8.270:FF:000016">
    <property type="entry name" value="TBC1 domain family member 2A"/>
    <property type="match status" value="1"/>
</dbReference>
<feature type="region of interest" description="Disordered" evidence="4">
    <location>
        <begin position="1"/>
        <end position="24"/>
    </location>
</feature>
<evidence type="ECO:0000256" key="4">
    <source>
        <dbReference type="SAM" id="MobiDB-lite"/>
    </source>
</evidence>
<dbReference type="GO" id="GO:0005096">
    <property type="term" value="F:GTPase activator activity"/>
    <property type="evidence" value="ECO:0007669"/>
    <property type="project" value="UniProtKB-KW"/>
</dbReference>
<dbReference type="InterPro" id="IPR050302">
    <property type="entry name" value="Rab_GAP_TBC_domain"/>
</dbReference>
<proteinExistence type="predicted"/>
<evidence type="ECO:0000259" key="5">
    <source>
        <dbReference type="PROSITE" id="PS50086"/>
    </source>
</evidence>
<keyword evidence="1" id="KW-0343">GTPase activation</keyword>
<dbReference type="Pfam" id="PF00566">
    <property type="entry name" value="RabGAP-TBC"/>
    <property type="match status" value="1"/>
</dbReference>
<dbReference type="PANTHER" id="PTHR47219:SF10">
    <property type="entry name" value="GROWTH HORMONE-REGULATED TBC PROTEIN 1"/>
    <property type="match status" value="1"/>
</dbReference>
<feature type="compositionally biased region" description="Basic and acidic residues" evidence="4">
    <location>
        <begin position="13"/>
        <end position="24"/>
    </location>
</feature>
<dbReference type="Gene3D" id="1.10.8.270">
    <property type="entry name" value="putative rabgap domain of human tbc1 domain family member 14 like domains"/>
    <property type="match status" value="1"/>
</dbReference>
<reference evidence="6 7" key="1">
    <citation type="submission" date="2019-04" db="EMBL/GenBank/DDBJ databases">
        <title>The sequence and de novo assembly of Takifugu bimaculatus genome using PacBio and Hi-C technologies.</title>
        <authorList>
            <person name="Xu P."/>
            <person name="Liu B."/>
            <person name="Zhou Z."/>
        </authorList>
    </citation>
    <scope>NUCLEOTIDE SEQUENCE [LARGE SCALE GENOMIC DNA]</scope>
    <source>
        <strain evidence="6">TB-2018</strain>
        <tissue evidence="6">Muscle</tissue>
    </source>
</reference>
<evidence type="ECO:0000313" key="7">
    <source>
        <dbReference type="Proteomes" id="UP000516260"/>
    </source>
</evidence>
<evidence type="ECO:0000256" key="2">
    <source>
        <dbReference type="ARBA" id="ARBA00043879"/>
    </source>
</evidence>
<dbReference type="SMART" id="SM00164">
    <property type="entry name" value="TBC"/>
    <property type="match status" value="1"/>
</dbReference>
<name>A0A4Z2CJH0_9TELE</name>
<evidence type="ECO:0000313" key="6">
    <source>
        <dbReference type="EMBL" id="TNN04338.1"/>
    </source>
</evidence>
<evidence type="ECO:0000256" key="1">
    <source>
        <dbReference type="ARBA" id="ARBA00022468"/>
    </source>
</evidence>
<dbReference type="InterPro" id="IPR000195">
    <property type="entry name" value="Rab-GAP-TBC_dom"/>
</dbReference>
<dbReference type="GO" id="GO:0031267">
    <property type="term" value="F:small GTPase binding"/>
    <property type="evidence" value="ECO:0007669"/>
    <property type="project" value="TreeGrafter"/>
</dbReference>
<dbReference type="AlphaFoldDB" id="A0A4Z2CJH0"/>
<dbReference type="EMBL" id="SWLE01000001">
    <property type="protein sequence ID" value="TNN04338.1"/>
    <property type="molecule type" value="Genomic_DNA"/>
</dbReference>
<protein>
    <recommendedName>
        <fullName evidence="3">Growth hormone-regulated TBC protein 1</fullName>
    </recommendedName>
</protein>
<feature type="domain" description="Rab-GAP TBC" evidence="5">
    <location>
        <begin position="77"/>
        <end position="265"/>
    </location>
</feature>
<accession>A0A4Z2CJH0</accession>
<keyword evidence="7" id="KW-1185">Reference proteome</keyword>
<dbReference type="Proteomes" id="UP000516260">
    <property type="component" value="Chromosome 1"/>
</dbReference>
<comment type="caution">
    <text evidence="6">The sequence shown here is derived from an EMBL/GenBank/DDBJ whole genome shotgun (WGS) entry which is preliminary data.</text>
</comment>
<evidence type="ECO:0000256" key="3">
    <source>
        <dbReference type="ARBA" id="ARBA00070878"/>
    </source>
</evidence>
<comment type="function">
    <text evidence="2">May act as a GTPase-activating protein for Rab family protein(s).</text>
</comment>
<dbReference type="SUPFAM" id="SSF47923">
    <property type="entry name" value="Ypt/Rab-GAP domain of gyp1p"/>
    <property type="match status" value="2"/>
</dbReference>
<organism evidence="6 7">
    <name type="scientific">Takifugu bimaculatus</name>
    <dbReference type="NCBI Taxonomy" id="433685"/>
    <lineage>
        <taxon>Eukaryota</taxon>
        <taxon>Metazoa</taxon>
        <taxon>Chordata</taxon>
        <taxon>Craniata</taxon>
        <taxon>Vertebrata</taxon>
        <taxon>Euteleostomi</taxon>
        <taxon>Actinopterygii</taxon>
        <taxon>Neopterygii</taxon>
        <taxon>Teleostei</taxon>
        <taxon>Neoteleostei</taxon>
        <taxon>Acanthomorphata</taxon>
        <taxon>Eupercaria</taxon>
        <taxon>Tetraodontiformes</taxon>
        <taxon>Tetradontoidea</taxon>
        <taxon>Tetraodontidae</taxon>
        <taxon>Takifugu</taxon>
    </lineage>
</organism>
<dbReference type="InterPro" id="IPR035969">
    <property type="entry name" value="Rab-GAP_TBC_sf"/>
</dbReference>
<sequence>MERPASGGLPRPLPHDPDGERIDPYGFERAHDYESYKEMMNEYVAVLNRRSLRWSKLLQESPHIEKNLTVKRYVRKGVPSEHRSRIWMAASGAQEQLESRPGYYRSLLAARHQAPLTETIHADIHRTFPDNILFKSEASLQSSLFNVLVAYGHHNEAVGYCQGMNFIAGYLIIITKDEEKSFWLMDALLAKMLPDYYSPSMLGLKADVEVLSELVKMKSPAVGQLMAQYPGIWMLVVSRWFICLYVDVLPIETVLRVWDCLFYEGSKVLFRVALTLIMHHQPEILRARSLPDVCQCFRQITCGAFSLECHSFMQRIFTEPGSLSMTTVHKLREKCTKQIQEEESGRS</sequence>
<dbReference type="PANTHER" id="PTHR47219">
    <property type="entry name" value="RAB GTPASE-ACTIVATING PROTEIN 1-LIKE"/>
    <property type="match status" value="1"/>
</dbReference>
<dbReference type="PROSITE" id="PS50086">
    <property type="entry name" value="TBC_RABGAP"/>
    <property type="match status" value="1"/>
</dbReference>
<dbReference type="FunFam" id="1.10.472.80:FF:000029">
    <property type="entry name" value="Growth hormone-regulated TBC protein 1"/>
    <property type="match status" value="1"/>
</dbReference>
<dbReference type="Gene3D" id="1.10.472.80">
    <property type="entry name" value="Ypt/Rab-GAP domain of gyp1p, domain 3"/>
    <property type="match status" value="1"/>
</dbReference>